<evidence type="ECO:0000256" key="8">
    <source>
        <dbReference type="ARBA" id="ARBA00022692"/>
    </source>
</evidence>
<keyword evidence="9 12" id="KW-0201">Cytochrome c-type biogenesis</keyword>
<name>A0A8B6XB96_9BURK</name>
<evidence type="ECO:0000313" key="15">
    <source>
        <dbReference type="RefSeq" id="WP_084544995.1"/>
    </source>
</evidence>
<dbReference type="InterPro" id="IPR007078">
    <property type="entry name" value="Haem_export_protD_CcmD"/>
</dbReference>
<sequence length="89" mass="9353">MNGLHPHWASLADFAAMGGYGGYVWGSVLVALAVLAGEQIAIGLRRRAAIERIHELRDARADDGHDDHAANRRHGTAGTPDDNLTGAGA</sequence>
<evidence type="ECO:0000256" key="13">
    <source>
        <dbReference type="SAM" id="MobiDB-lite"/>
    </source>
</evidence>
<dbReference type="GO" id="GO:0005886">
    <property type="term" value="C:plasma membrane"/>
    <property type="evidence" value="ECO:0007669"/>
    <property type="project" value="UniProtKB-SubCell"/>
</dbReference>
<gene>
    <name evidence="15" type="primary">ccmD</name>
</gene>
<dbReference type="RefSeq" id="WP_084544995.1">
    <property type="nucleotide sequence ID" value="NZ_AXWS01000013.1"/>
</dbReference>
<dbReference type="Proteomes" id="UP000675920">
    <property type="component" value="Unplaced"/>
</dbReference>
<evidence type="ECO:0000256" key="4">
    <source>
        <dbReference type="ARBA" id="ARBA00016461"/>
    </source>
</evidence>
<organism evidence="14 15">
    <name type="scientific">Derxia gummosa DSM 723</name>
    <dbReference type="NCBI Taxonomy" id="1121388"/>
    <lineage>
        <taxon>Bacteria</taxon>
        <taxon>Pseudomonadati</taxon>
        <taxon>Pseudomonadota</taxon>
        <taxon>Betaproteobacteria</taxon>
        <taxon>Burkholderiales</taxon>
        <taxon>Alcaligenaceae</taxon>
        <taxon>Derxia</taxon>
    </lineage>
</organism>
<feature type="transmembrane region" description="Helical" evidence="12">
    <location>
        <begin position="20"/>
        <end position="44"/>
    </location>
</feature>
<comment type="subcellular location">
    <subcellularLocation>
        <location evidence="2 12">Cell inner membrane</location>
        <topology evidence="2 12">Single-pass membrane protein</topology>
    </subcellularLocation>
</comment>
<proteinExistence type="inferred from homology"/>
<feature type="compositionally biased region" description="Basic and acidic residues" evidence="13">
    <location>
        <begin position="58"/>
        <end position="70"/>
    </location>
</feature>
<keyword evidence="5 12" id="KW-0813">Transport</keyword>
<accession>A0A8B6XB96</accession>
<feature type="region of interest" description="Disordered" evidence="13">
    <location>
        <begin position="58"/>
        <end position="89"/>
    </location>
</feature>
<evidence type="ECO:0000313" key="14">
    <source>
        <dbReference type="Proteomes" id="UP000675920"/>
    </source>
</evidence>
<keyword evidence="6 12" id="KW-1003">Cell membrane</keyword>
<dbReference type="GO" id="GO:0017004">
    <property type="term" value="P:cytochrome complex assembly"/>
    <property type="evidence" value="ECO:0007669"/>
    <property type="project" value="UniProtKB-KW"/>
</dbReference>
<keyword evidence="11 12" id="KW-0472">Membrane</keyword>
<evidence type="ECO:0000256" key="2">
    <source>
        <dbReference type="ARBA" id="ARBA00004377"/>
    </source>
</evidence>
<dbReference type="AlphaFoldDB" id="A0A8B6XB96"/>
<dbReference type="Pfam" id="PF04995">
    <property type="entry name" value="CcmD"/>
    <property type="match status" value="1"/>
</dbReference>
<dbReference type="OrthoDB" id="9815607at2"/>
<evidence type="ECO:0000256" key="1">
    <source>
        <dbReference type="ARBA" id="ARBA00002442"/>
    </source>
</evidence>
<evidence type="ECO:0000256" key="5">
    <source>
        <dbReference type="ARBA" id="ARBA00022448"/>
    </source>
</evidence>
<keyword evidence="10 12" id="KW-1133">Transmembrane helix</keyword>
<comment type="function">
    <text evidence="1 12">Required for the export of heme to the periplasm for the biogenesis of c-type cytochromes.</text>
</comment>
<evidence type="ECO:0000256" key="9">
    <source>
        <dbReference type="ARBA" id="ARBA00022748"/>
    </source>
</evidence>
<dbReference type="NCBIfam" id="TIGR03141">
    <property type="entry name" value="cytochro_ccmD"/>
    <property type="match status" value="1"/>
</dbReference>
<keyword evidence="7 12" id="KW-0997">Cell inner membrane</keyword>
<evidence type="ECO:0000256" key="12">
    <source>
        <dbReference type="RuleBase" id="RU363101"/>
    </source>
</evidence>
<comment type="similarity">
    <text evidence="3 12">Belongs to the CcmD/CycX/HelD family.</text>
</comment>
<evidence type="ECO:0000256" key="11">
    <source>
        <dbReference type="ARBA" id="ARBA00023136"/>
    </source>
</evidence>
<evidence type="ECO:0000256" key="6">
    <source>
        <dbReference type="ARBA" id="ARBA00022475"/>
    </source>
</evidence>
<keyword evidence="8 12" id="KW-0812">Transmembrane</keyword>
<evidence type="ECO:0000256" key="3">
    <source>
        <dbReference type="ARBA" id="ARBA00008741"/>
    </source>
</evidence>
<keyword evidence="14" id="KW-1185">Reference proteome</keyword>
<evidence type="ECO:0000256" key="10">
    <source>
        <dbReference type="ARBA" id="ARBA00022989"/>
    </source>
</evidence>
<protein>
    <recommendedName>
        <fullName evidence="4 12">Heme exporter protein D</fullName>
    </recommendedName>
</protein>
<evidence type="ECO:0000256" key="7">
    <source>
        <dbReference type="ARBA" id="ARBA00022519"/>
    </source>
</evidence>
<dbReference type="GO" id="GO:0015886">
    <property type="term" value="P:heme transport"/>
    <property type="evidence" value="ECO:0007669"/>
    <property type="project" value="InterPro"/>
</dbReference>
<reference evidence="15" key="1">
    <citation type="submission" date="2025-08" db="UniProtKB">
        <authorList>
            <consortium name="RefSeq"/>
        </authorList>
    </citation>
    <scope>IDENTIFICATION</scope>
</reference>